<protein>
    <recommendedName>
        <fullName evidence="1">T6SS Phospholipase effector Tle1-like catalytic domain-containing protein</fullName>
    </recommendedName>
</protein>
<dbReference type="PANTHER" id="PTHR33840">
    <property type="match status" value="1"/>
</dbReference>
<name>A0A532V1X2_UNCL8</name>
<dbReference type="PANTHER" id="PTHR33840:SF1">
    <property type="entry name" value="TLE1 PHOSPHOLIPASE DOMAIN-CONTAINING PROTEIN"/>
    <property type="match status" value="1"/>
</dbReference>
<evidence type="ECO:0000313" key="3">
    <source>
        <dbReference type="Proteomes" id="UP000319619"/>
    </source>
</evidence>
<evidence type="ECO:0000313" key="2">
    <source>
        <dbReference type="EMBL" id="TKJ41211.1"/>
    </source>
</evidence>
<accession>A0A532V1X2</accession>
<dbReference type="InterPro" id="IPR018712">
    <property type="entry name" value="Tle1-like_cat"/>
</dbReference>
<dbReference type="EMBL" id="NJBN01000003">
    <property type="protein sequence ID" value="TKJ41211.1"/>
    <property type="molecule type" value="Genomic_DNA"/>
</dbReference>
<dbReference type="Proteomes" id="UP000319619">
    <property type="component" value="Unassembled WGS sequence"/>
</dbReference>
<organism evidence="2 3">
    <name type="scientific">candidate division LCP-89 bacterium B3_LCP</name>
    <dbReference type="NCBI Taxonomy" id="2012998"/>
    <lineage>
        <taxon>Bacteria</taxon>
        <taxon>Pseudomonadati</taxon>
        <taxon>Bacteria division LCP-89</taxon>
    </lineage>
</organism>
<sequence length="349" mass="39675">MKRIVICCDGTWNTPDKNEDSIPVPTNVVKIAQSTKHVSTDGTTQLMYYDSGVGTSGGWLKRIIDGATGSGLSQNILEAYRYLILNYDVGDQLFFFGFSRGAFTVRSLVGLIRNSGLLRSNAVDMVDRAFTLYRARTFSTHPKEIEATLFRRTYAVADITPIKFIGVWDTVGALGNPLLLKSISGRCNRFHDTRLSSAVEQAYQALAIDEKRHHFRATMWHQQPHDQNRNLEQVWFTGAHSNIGGGLKSTGLSDIALEWMTEKARHCGLDFHAVATKSDSLQPYEESRKGFYRLIPKFYRPIAKSDSQKGETNESEHSLVRERYRKDITYRSQNLEDYYVRFPDLRPNL</sequence>
<dbReference type="AlphaFoldDB" id="A0A532V1X2"/>
<gene>
    <name evidence="2" type="ORF">CEE37_05980</name>
</gene>
<comment type="caution">
    <text evidence="2">The sequence shown here is derived from an EMBL/GenBank/DDBJ whole genome shotgun (WGS) entry which is preliminary data.</text>
</comment>
<reference evidence="2 3" key="1">
    <citation type="submission" date="2017-06" db="EMBL/GenBank/DDBJ databases">
        <title>Novel microbial phyla capable of carbon fixation and sulfur reduction in deep-sea sediments.</title>
        <authorList>
            <person name="Huang J."/>
            <person name="Baker B."/>
            <person name="Wang Y."/>
        </authorList>
    </citation>
    <scope>NUCLEOTIDE SEQUENCE [LARGE SCALE GENOMIC DNA]</scope>
    <source>
        <strain evidence="2">B3_LCP</strain>
    </source>
</reference>
<dbReference type="Pfam" id="PF09994">
    <property type="entry name" value="T6SS_Tle1-like_cat"/>
    <property type="match status" value="1"/>
</dbReference>
<feature type="domain" description="T6SS Phospholipase effector Tle1-like catalytic" evidence="1">
    <location>
        <begin position="2"/>
        <end position="262"/>
    </location>
</feature>
<proteinExistence type="predicted"/>
<evidence type="ECO:0000259" key="1">
    <source>
        <dbReference type="Pfam" id="PF09994"/>
    </source>
</evidence>